<reference evidence="1 2" key="1">
    <citation type="journal article" date="2021" name="Hortic Res">
        <title>High-quality reference genome and annotation aids understanding of berry development for evergreen blueberry (Vaccinium darrowii).</title>
        <authorList>
            <person name="Yu J."/>
            <person name="Hulse-Kemp A.M."/>
            <person name="Babiker E."/>
            <person name="Staton M."/>
        </authorList>
    </citation>
    <scope>NUCLEOTIDE SEQUENCE [LARGE SCALE GENOMIC DNA]</scope>
    <source>
        <strain evidence="2">cv. NJ 8807/NJ 8810</strain>
        <tissue evidence="1">Young leaf</tissue>
    </source>
</reference>
<accession>A0ACB7Z748</accession>
<comment type="caution">
    <text evidence="1">The sequence shown here is derived from an EMBL/GenBank/DDBJ whole genome shotgun (WGS) entry which is preliminary data.</text>
</comment>
<dbReference type="EMBL" id="CM037154">
    <property type="protein sequence ID" value="KAH7861731.1"/>
    <property type="molecule type" value="Genomic_DNA"/>
</dbReference>
<proteinExistence type="predicted"/>
<organism evidence="1 2">
    <name type="scientific">Vaccinium darrowii</name>
    <dbReference type="NCBI Taxonomy" id="229202"/>
    <lineage>
        <taxon>Eukaryota</taxon>
        <taxon>Viridiplantae</taxon>
        <taxon>Streptophyta</taxon>
        <taxon>Embryophyta</taxon>
        <taxon>Tracheophyta</taxon>
        <taxon>Spermatophyta</taxon>
        <taxon>Magnoliopsida</taxon>
        <taxon>eudicotyledons</taxon>
        <taxon>Gunneridae</taxon>
        <taxon>Pentapetalae</taxon>
        <taxon>asterids</taxon>
        <taxon>Ericales</taxon>
        <taxon>Ericaceae</taxon>
        <taxon>Vaccinioideae</taxon>
        <taxon>Vaccinieae</taxon>
        <taxon>Vaccinium</taxon>
    </lineage>
</organism>
<evidence type="ECO:0000313" key="2">
    <source>
        <dbReference type="Proteomes" id="UP000828048"/>
    </source>
</evidence>
<name>A0ACB7Z748_9ERIC</name>
<keyword evidence="2" id="KW-1185">Reference proteome</keyword>
<evidence type="ECO:0000313" key="1">
    <source>
        <dbReference type="EMBL" id="KAH7861731.1"/>
    </source>
</evidence>
<protein>
    <submittedName>
        <fullName evidence="1">Uncharacterized protein</fullName>
    </submittedName>
</protein>
<gene>
    <name evidence="1" type="ORF">Vadar_030024</name>
</gene>
<dbReference type="Proteomes" id="UP000828048">
    <property type="component" value="Chromosome 4"/>
</dbReference>
<sequence length="385" mass="42103">MGNLDNYMPVMAMFGLQFTYAGVSLLTRTALLEGMSPRVFVVYRQGIATLLIAPIAYFTRRGKAKLSLGLKSFWLIFFTTLIGVTVNQNIYFEGLYLASTSMASAMGNLVPAVTFIIAAFLGMEKLNIRSLRSNAKIIGTLVCVGGAVLMVLYKGPKLLNSQFLPPKSLLLGGGSAGGDQDWLLGSLLLFTSNCCWSIWLILQVPVTASYPDHLSLSAWMCFMATLQSATVTFFLEPEPTAWKLHSFLELGCCVYAGMVGSAFSFFIQAWCISRRGPLFSAMFNPLGTVITTFFAAILLHEEIYLGSMLGAVGVIAGLYAVLWGKAEDLQRNINVEKDPKLQTAQITQEVKILLDEALSCKIDLEEPLLAGKSTKIEDNQTNDDQ</sequence>